<keyword evidence="2" id="KW-1185">Reference proteome</keyword>
<dbReference type="AlphaFoldDB" id="A0A835HYW2"/>
<reference evidence="1 2" key="1">
    <citation type="submission" date="2020-10" db="EMBL/GenBank/DDBJ databases">
        <title>The Coptis chinensis genome and diversification of protoberbering-type alkaloids.</title>
        <authorList>
            <person name="Wang B."/>
            <person name="Shu S."/>
            <person name="Song C."/>
            <person name="Liu Y."/>
        </authorList>
    </citation>
    <scope>NUCLEOTIDE SEQUENCE [LARGE SCALE GENOMIC DNA]</scope>
    <source>
        <strain evidence="1">HL-2020</strain>
        <tissue evidence="1">Leaf</tissue>
    </source>
</reference>
<sequence>MPSNASYMMRSIHKAKEIIKKGSAYSIGDGRCVEFWTDHWVPMMNKYVAPREMEENRLVDINKVQNVMPDFRGWNDDILNLLQPPLRSAIKFIHSCISTHDKLVWTPDRKGLFSPKSANHLSV</sequence>
<dbReference type="Proteomes" id="UP000631114">
    <property type="component" value="Unassembled WGS sequence"/>
</dbReference>
<organism evidence="1 2">
    <name type="scientific">Coptis chinensis</name>
    <dbReference type="NCBI Taxonomy" id="261450"/>
    <lineage>
        <taxon>Eukaryota</taxon>
        <taxon>Viridiplantae</taxon>
        <taxon>Streptophyta</taxon>
        <taxon>Embryophyta</taxon>
        <taxon>Tracheophyta</taxon>
        <taxon>Spermatophyta</taxon>
        <taxon>Magnoliopsida</taxon>
        <taxon>Ranunculales</taxon>
        <taxon>Ranunculaceae</taxon>
        <taxon>Coptidoideae</taxon>
        <taxon>Coptis</taxon>
    </lineage>
</organism>
<accession>A0A835HYW2</accession>
<proteinExistence type="predicted"/>
<dbReference type="OrthoDB" id="1938246at2759"/>
<evidence type="ECO:0000313" key="2">
    <source>
        <dbReference type="Proteomes" id="UP000631114"/>
    </source>
</evidence>
<comment type="caution">
    <text evidence="1">The sequence shown here is derived from an EMBL/GenBank/DDBJ whole genome shotgun (WGS) entry which is preliminary data.</text>
</comment>
<dbReference type="EMBL" id="JADFTS010000005">
    <property type="protein sequence ID" value="KAF9607634.1"/>
    <property type="molecule type" value="Genomic_DNA"/>
</dbReference>
<protein>
    <submittedName>
        <fullName evidence="1">Uncharacterized protein</fullName>
    </submittedName>
</protein>
<name>A0A835HYW2_9MAGN</name>
<gene>
    <name evidence="1" type="ORF">IFM89_037562</name>
</gene>
<evidence type="ECO:0000313" key="1">
    <source>
        <dbReference type="EMBL" id="KAF9607634.1"/>
    </source>
</evidence>